<protein>
    <recommendedName>
        <fullName evidence="4">YfhO family protein</fullName>
    </recommendedName>
</protein>
<feature type="transmembrane region" description="Helical" evidence="1">
    <location>
        <begin position="60"/>
        <end position="76"/>
    </location>
</feature>
<feature type="transmembrane region" description="Helical" evidence="1">
    <location>
        <begin position="671"/>
        <end position="691"/>
    </location>
</feature>
<feature type="transmembrane region" description="Helical" evidence="1">
    <location>
        <begin position="82"/>
        <end position="103"/>
    </location>
</feature>
<feature type="transmembrane region" description="Helical" evidence="1">
    <location>
        <begin position="413"/>
        <end position="434"/>
    </location>
</feature>
<feature type="transmembrane region" description="Helical" evidence="1">
    <location>
        <begin position="243"/>
        <end position="268"/>
    </location>
</feature>
<feature type="transmembrane region" description="Helical" evidence="1">
    <location>
        <begin position="274"/>
        <end position="293"/>
    </location>
</feature>
<dbReference type="EMBL" id="JAHWXI010000029">
    <property type="protein sequence ID" value="MDN4465682.1"/>
    <property type="molecule type" value="Genomic_DNA"/>
</dbReference>
<feature type="transmembrane region" description="Helical" evidence="1">
    <location>
        <begin position="305"/>
        <end position="325"/>
    </location>
</feature>
<feature type="transmembrane region" description="Helical" evidence="1">
    <location>
        <begin position="206"/>
        <end position="231"/>
    </location>
</feature>
<evidence type="ECO:0000313" key="3">
    <source>
        <dbReference type="Proteomes" id="UP001172731"/>
    </source>
</evidence>
<accession>A0ABT8FXS7</accession>
<feature type="transmembrane region" description="Helical" evidence="1">
    <location>
        <begin position="110"/>
        <end position="128"/>
    </location>
</feature>
<feature type="transmembrane region" description="Helical" evidence="1">
    <location>
        <begin position="163"/>
        <end position="186"/>
    </location>
</feature>
<reference evidence="2" key="1">
    <citation type="submission" date="2021-06" db="EMBL/GenBank/DDBJ databases">
        <title>Genome-based taxonomic framework of Microbacterium strains isolated from marine environment, the description of four new species and reclassification of four preexisting species.</title>
        <authorList>
            <person name="Lee S.D."/>
            <person name="Kim S.-M."/>
            <person name="Byeon Y.-S."/>
            <person name="Yang H.L."/>
            <person name="Kim I.S."/>
        </authorList>
    </citation>
    <scope>NUCLEOTIDE SEQUENCE</scope>
    <source>
        <strain evidence="2">KACC 20510</strain>
    </source>
</reference>
<proteinExistence type="predicted"/>
<keyword evidence="1" id="KW-0812">Transmembrane</keyword>
<evidence type="ECO:0000256" key="1">
    <source>
        <dbReference type="SAM" id="Phobius"/>
    </source>
</evidence>
<feature type="transmembrane region" description="Helical" evidence="1">
    <location>
        <begin position="331"/>
        <end position="350"/>
    </location>
</feature>
<comment type="caution">
    <text evidence="2">The sequence shown here is derived from an EMBL/GenBank/DDBJ whole genome shotgun (WGS) entry which is preliminary data.</text>
</comment>
<organism evidence="2 3">
    <name type="scientific">Microbacterium aurantiacum</name>
    <dbReference type="NCBI Taxonomy" id="162393"/>
    <lineage>
        <taxon>Bacteria</taxon>
        <taxon>Bacillati</taxon>
        <taxon>Actinomycetota</taxon>
        <taxon>Actinomycetes</taxon>
        <taxon>Micrococcales</taxon>
        <taxon>Microbacteriaceae</taxon>
        <taxon>Microbacterium</taxon>
    </lineage>
</organism>
<dbReference type="Proteomes" id="UP001172731">
    <property type="component" value="Unassembled WGS sequence"/>
</dbReference>
<gene>
    <name evidence="2" type="ORF">KZC48_14940</name>
</gene>
<evidence type="ECO:0008006" key="4">
    <source>
        <dbReference type="Google" id="ProtNLM"/>
    </source>
</evidence>
<feature type="transmembrane region" description="Helical" evidence="1">
    <location>
        <begin position="134"/>
        <end position="151"/>
    </location>
</feature>
<evidence type="ECO:0000313" key="2">
    <source>
        <dbReference type="EMBL" id="MDN4465682.1"/>
    </source>
</evidence>
<sequence length="710" mass="76466">MIVLAATPLAFDRHHYFVDDSVNGAFGQWYHLGSSLLVGRVPLLEPSVWSSGNLMAEGQWGFFNPVILAISVLAALTGDAAVFTTIVKMVAILVGAAGVYVLVRALGGRPAFAFVAGTAAPFAGFTTYFDAPSWVTGLFAWSLFPWFWAALTRVRNHRGGPLGAFIAGYLLISIGYVHGTIALVIVMGTSLLLASVRRDWGGAARIAMLGSLLAMVAIGVHLTSVLTAAVTNRSGSAIYMDQFMTLDLSGLLMSPISTALPQVAAWWWPGFTAPVPMAYISWVLPLAAIVSWRRLMRVNRSAADVLITGVFFLAFIMLPTVIGPLRYPTRMLPYVALCAVVLLAIGLDRARVVSRTRVLLAVGLLSTSFYLAWAQQPQFARRIVAAALLGLIGITLLLIVWKRFAGHRERQSVGVAITFAAVTFATFGIQQYAYPRPVWDSQQVPTSIAELQVQLSKAEGDTIVVGNPLAIEPSPELWRETLFANSWYVNPESVVNRYQLLGFQGFNSTLCLGYLGETCPELAERLFETRDDTNLQLADELSIDSVQVIKSTETARYLDSPPEGWSVADDGTFTQLWTRDEPVGRAGGIVDITPGLVVTDVVTSKEEVSMKVESTPEAGGTITFSRLAWPGYHASGATIGEVADGFLLTVDVPAGTTGAVTVRFVPAGLPAALGLLITALTGSVIWAAVAWRHRRRNNARAIEPPAEPAV</sequence>
<keyword evidence="1" id="KW-0472">Membrane</keyword>
<name>A0ABT8FXS7_9MICO</name>
<keyword evidence="1" id="KW-1133">Transmembrane helix</keyword>
<keyword evidence="3" id="KW-1185">Reference proteome</keyword>
<feature type="transmembrane region" description="Helical" evidence="1">
    <location>
        <begin position="379"/>
        <end position="401"/>
    </location>
</feature>
<feature type="transmembrane region" description="Helical" evidence="1">
    <location>
        <begin position="357"/>
        <end position="373"/>
    </location>
</feature>
<dbReference type="RefSeq" id="WP_301135738.1">
    <property type="nucleotide sequence ID" value="NZ_BAAAUQ010000033.1"/>
</dbReference>